<evidence type="ECO:0000256" key="1">
    <source>
        <dbReference type="SAM" id="MobiDB-lite"/>
    </source>
</evidence>
<evidence type="ECO:0000313" key="3">
    <source>
        <dbReference type="Proteomes" id="UP000695022"/>
    </source>
</evidence>
<feature type="region of interest" description="Disordered" evidence="1">
    <location>
        <begin position="246"/>
        <end position="290"/>
    </location>
</feature>
<dbReference type="Gene3D" id="6.10.250.1290">
    <property type="match status" value="1"/>
</dbReference>
<dbReference type="PROSITE" id="PS50006">
    <property type="entry name" value="FHA_DOMAIN"/>
    <property type="match status" value="1"/>
</dbReference>
<dbReference type="InterPro" id="IPR008984">
    <property type="entry name" value="SMAD_FHA_dom_sf"/>
</dbReference>
<feature type="region of interest" description="Disordered" evidence="1">
    <location>
        <begin position="199"/>
        <end position="230"/>
    </location>
</feature>
<reference evidence="4" key="1">
    <citation type="submission" date="2025-08" db="UniProtKB">
        <authorList>
            <consortium name="RefSeq"/>
        </authorList>
    </citation>
    <scope>IDENTIFICATION</scope>
</reference>
<evidence type="ECO:0000259" key="2">
    <source>
        <dbReference type="PROSITE" id="PS50006"/>
    </source>
</evidence>
<organism evidence="3 4">
    <name type="scientific">Priapulus caudatus</name>
    <name type="common">Priapulid worm</name>
    <dbReference type="NCBI Taxonomy" id="37621"/>
    <lineage>
        <taxon>Eukaryota</taxon>
        <taxon>Metazoa</taxon>
        <taxon>Ecdysozoa</taxon>
        <taxon>Scalidophora</taxon>
        <taxon>Priapulida</taxon>
        <taxon>Priapulimorpha</taxon>
        <taxon>Priapulimorphida</taxon>
        <taxon>Priapulidae</taxon>
        <taxon>Priapulus</taxon>
    </lineage>
</organism>
<dbReference type="SUPFAM" id="SSF49879">
    <property type="entry name" value="SMAD/FHA domain"/>
    <property type="match status" value="1"/>
</dbReference>
<dbReference type="Pfam" id="PF00498">
    <property type="entry name" value="FHA"/>
    <property type="match status" value="1"/>
</dbReference>
<sequence length="358" mass="39880">MAGRDRSCERYYSMAAKEVQQTPAVVKPAPYDPPSWAGKSLVGLHLDVMKDGKMIQKLMIDEKRYYLFGRNKDVVDFVTDHGSCSRVHAVLLWHKHLNRTFLLDLGSTHGSFLGSIRLESHKPQQVPIDSTIRFGASTRTYIIRERPNNLGKSITDDTGEEVEGGLLGLPETETELENLTEFNTAHNRRVTTFGIQDTENEGARPLKRKRSNSHVNFSPEDEIINPEDIDPSVGRFRNMIQTAFIPKKKMRQEGQTPGSTETSSRHLQPHYHDNLYSDLPHPNEGAAPIASALPGKLGFSLPNPAPELETMDAHVPTIHPAVVLPSMVAASGGEDEPKKKKYAKEAWPGKRPTPALLL</sequence>
<dbReference type="InterPro" id="IPR000253">
    <property type="entry name" value="FHA_dom"/>
</dbReference>
<feature type="domain" description="FHA" evidence="2">
    <location>
        <begin position="66"/>
        <end position="118"/>
    </location>
</feature>
<dbReference type="RefSeq" id="XP_014666791.1">
    <property type="nucleotide sequence ID" value="XM_014811305.1"/>
</dbReference>
<evidence type="ECO:0000313" key="4">
    <source>
        <dbReference type="RefSeq" id="XP_014666791.1"/>
    </source>
</evidence>
<protein>
    <submittedName>
        <fullName evidence="4">Nuclear inhibitor of protein phosphatase 1-like</fullName>
    </submittedName>
</protein>
<accession>A0ABM1E3M0</accession>
<gene>
    <name evidence="4" type="primary">LOC106808544</name>
</gene>
<feature type="compositionally biased region" description="Basic and acidic residues" evidence="1">
    <location>
        <begin position="335"/>
        <end position="348"/>
    </location>
</feature>
<dbReference type="GeneID" id="106808544"/>
<feature type="region of interest" description="Disordered" evidence="1">
    <location>
        <begin position="329"/>
        <end position="358"/>
    </location>
</feature>
<dbReference type="PANTHER" id="PTHR23308">
    <property type="entry name" value="NUCLEAR INHIBITOR OF PROTEIN PHOSPHATASE-1"/>
    <property type="match status" value="1"/>
</dbReference>
<dbReference type="Proteomes" id="UP000695022">
    <property type="component" value="Unplaced"/>
</dbReference>
<proteinExistence type="predicted"/>
<dbReference type="Gene3D" id="2.60.200.20">
    <property type="match status" value="1"/>
</dbReference>
<feature type="compositionally biased region" description="Polar residues" evidence="1">
    <location>
        <begin position="253"/>
        <end position="266"/>
    </location>
</feature>
<name>A0ABM1E3M0_PRICU</name>
<dbReference type="CDD" id="cd22674">
    <property type="entry name" value="FHA_PPP1R8"/>
    <property type="match status" value="1"/>
</dbReference>
<dbReference type="InterPro" id="IPR050923">
    <property type="entry name" value="Cell_Proc_Reg/RNA_Proc"/>
</dbReference>
<dbReference type="SMART" id="SM00240">
    <property type="entry name" value="FHA"/>
    <property type="match status" value="1"/>
</dbReference>
<keyword evidence="3" id="KW-1185">Reference proteome</keyword>
<feature type="compositionally biased region" description="Acidic residues" evidence="1">
    <location>
        <begin position="219"/>
        <end position="230"/>
    </location>
</feature>